<dbReference type="InParanoid" id="G0N848"/>
<evidence type="ECO:0000313" key="2">
    <source>
        <dbReference type="EMBL" id="EGT55081.1"/>
    </source>
</evidence>
<sequence length="42" mass="4755">MINSGSHSNTLKLSFLSQLKTNANRKEKKKPKKSNSAPWRVV</sequence>
<dbReference type="Proteomes" id="UP000008068">
    <property type="component" value="Unassembled WGS sequence"/>
</dbReference>
<reference evidence="3" key="1">
    <citation type="submission" date="2011-07" db="EMBL/GenBank/DDBJ databases">
        <authorList>
            <consortium name="Caenorhabditis brenneri Sequencing and Analysis Consortium"/>
            <person name="Wilson R.K."/>
        </authorList>
    </citation>
    <scope>NUCLEOTIDE SEQUENCE [LARGE SCALE GENOMIC DNA]</scope>
    <source>
        <strain evidence="3">PB2801</strain>
    </source>
</reference>
<dbReference type="HOGENOM" id="CLU_3261001_0_0_1"/>
<name>G0N848_CAEBE</name>
<dbReference type="AlphaFoldDB" id="G0N848"/>
<protein>
    <submittedName>
        <fullName evidence="2">Uncharacterized protein</fullName>
    </submittedName>
</protein>
<accession>G0N848</accession>
<keyword evidence="3" id="KW-1185">Reference proteome</keyword>
<feature type="region of interest" description="Disordered" evidence="1">
    <location>
        <begin position="1"/>
        <end position="42"/>
    </location>
</feature>
<feature type="compositionally biased region" description="Polar residues" evidence="1">
    <location>
        <begin position="1"/>
        <end position="19"/>
    </location>
</feature>
<evidence type="ECO:0000313" key="3">
    <source>
        <dbReference type="Proteomes" id="UP000008068"/>
    </source>
</evidence>
<gene>
    <name evidence="2" type="ORF">CAEBREN_00707</name>
</gene>
<evidence type="ECO:0000256" key="1">
    <source>
        <dbReference type="SAM" id="MobiDB-lite"/>
    </source>
</evidence>
<organism evidence="3">
    <name type="scientific">Caenorhabditis brenneri</name>
    <name type="common">Nematode worm</name>
    <dbReference type="NCBI Taxonomy" id="135651"/>
    <lineage>
        <taxon>Eukaryota</taxon>
        <taxon>Metazoa</taxon>
        <taxon>Ecdysozoa</taxon>
        <taxon>Nematoda</taxon>
        <taxon>Chromadorea</taxon>
        <taxon>Rhabditida</taxon>
        <taxon>Rhabditina</taxon>
        <taxon>Rhabditomorpha</taxon>
        <taxon>Rhabditoidea</taxon>
        <taxon>Rhabditidae</taxon>
        <taxon>Peloderinae</taxon>
        <taxon>Caenorhabditis</taxon>
    </lineage>
</organism>
<proteinExistence type="predicted"/>
<dbReference type="EMBL" id="GL379849">
    <property type="protein sequence ID" value="EGT55081.1"/>
    <property type="molecule type" value="Genomic_DNA"/>
</dbReference>